<feature type="domain" description="Ubiquitin-like" evidence="1">
    <location>
        <begin position="44"/>
        <end position="82"/>
    </location>
</feature>
<dbReference type="Gene3D" id="3.10.20.90">
    <property type="entry name" value="Phosphatidylinositol 3-kinase Catalytic Subunit, Chain A, domain 1"/>
    <property type="match status" value="1"/>
</dbReference>
<evidence type="ECO:0000313" key="3">
    <source>
        <dbReference type="Proteomes" id="UP000747542"/>
    </source>
</evidence>
<gene>
    <name evidence="2" type="primary">Bag1-L</name>
    <name evidence="2" type="ORF">Hamer_G013060</name>
</gene>
<keyword evidence="3" id="KW-1185">Reference proteome</keyword>
<sequence length="134" mass="15608">MWLFGRFMRQNPAKMGDQEYHILLCHGPNKYEIVIETVTHILQSNQKILFKGKNLTDCNMTLASYGVGPGMKVMVLGKKFDPEDDLNYQAVVQDNQNQTPARQKRKSVVKRIQQLMEKSDQVHENINQLRLKYN</sequence>
<dbReference type="Gene3D" id="1.20.58.120">
    <property type="entry name" value="BAG domain"/>
    <property type="match status" value="1"/>
</dbReference>
<reference evidence="2" key="1">
    <citation type="journal article" date="2021" name="Sci. Adv.">
        <title>The American lobster genome reveals insights on longevity, neural, and immune adaptations.</title>
        <authorList>
            <person name="Polinski J.M."/>
            <person name="Zimin A.V."/>
            <person name="Clark K.F."/>
            <person name="Kohn A.B."/>
            <person name="Sadowski N."/>
            <person name="Timp W."/>
            <person name="Ptitsyn A."/>
            <person name="Khanna P."/>
            <person name="Romanova D.Y."/>
            <person name="Williams P."/>
            <person name="Greenwood S.J."/>
            <person name="Moroz L.L."/>
            <person name="Walt D.R."/>
            <person name="Bodnar A.G."/>
        </authorList>
    </citation>
    <scope>NUCLEOTIDE SEQUENCE</scope>
    <source>
        <strain evidence="2">GMGI-L3</strain>
    </source>
</reference>
<dbReference type="Pfam" id="PF00240">
    <property type="entry name" value="ubiquitin"/>
    <property type="match status" value="1"/>
</dbReference>
<dbReference type="InterPro" id="IPR036533">
    <property type="entry name" value="BAG_dom_sf"/>
</dbReference>
<name>A0A8J5JZY0_HOMAM</name>
<evidence type="ECO:0000313" key="2">
    <source>
        <dbReference type="EMBL" id="KAG7167582.1"/>
    </source>
</evidence>
<dbReference type="InterPro" id="IPR029071">
    <property type="entry name" value="Ubiquitin-like_domsf"/>
</dbReference>
<dbReference type="EMBL" id="JAHLQT010021643">
    <property type="protein sequence ID" value="KAG7167582.1"/>
    <property type="molecule type" value="Genomic_DNA"/>
</dbReference>
<dbReference type="PROSITE" id="PS50053">
    <property type="entry name" value="UBIQUITIN_2"/>
    <property type="match status" value="1"/>
</dbReference>
<organism evidence="2 3">
    <name type="scientific">Homarus americanus</name>
    <name type="common">American lobster</name>
    <dbReference type="NCBI Taxonomy" id="6706"/>
    <lineage>
        <taxon>Eukaryota</taxon>
        <taxon>Metazoa</taxon>
        <taxon>Ecdysozoa</taxon>
        <taxon>Arthropoda</taxon>
        <taxon>Crustacea</taxon>
        <taxon>Multicrustacea</taxon>
        <taxon>Malacostraca</taxon>
        <taxon>Eumalacostraca</taxon>
        <taxon>Eucarida</taxon>
        <taxon>Decapoda</taxon>
        <taxon>Pleocyemata</taxon>
        <taxon>Astacidea</taxon>
        <taxon>Nephropoidea</taxon>
        <taxon>Nephropidae</taxon>
        <taxon>Homarus</taxon>
    </lineage>
</organism>
<accession>A0A8J5JZY0</accession>
<comment type="caution">
    <text evidence="2">The sequence shown here is derived from an EMBL/GenBank/DDBJ whole genome shotgun (WGS) entry which is preliminary data.</text>
</comment>
<protein>
    <submittedName>
        <fullName evidence="2">BAG family molecular chaperone regulator 1-like</fullName>
    </submittedName>
</protein>
<proteinExistence type="predicted"/>
<dbReference type="InterPro" id="IPR000626">
    <property type="entry name" value="Ubiquitin-like_dom"/>
</dbReference>
<dbReference type="GO" id="GO:0051087">
    <property type="term" value="F:protein-folding chaperone binding"/>
    <property type="evidence" value="ECO:0007669"/>
    <property type="project" value="InterPro"/>
</dbReference>
<dbReference type="SUPFAM" id="SSF63491">
    <property type="entry name" value="BAG domain"/>
    <property type="match status" value="1"/>
</dbReference>
<dbReference type="SUPFAM" id="SSF54236">
    <property type="entry name" value="Ubiquitin-like"/>
    <property type="match status" value="1"/>
</dbReference>
<dbReference type="Proteomes" id="UP000747542">
    <property type="component" value="Unassembled WGS sequence"/>
</dbReference>
<evidence type="ECO:0000259" key="1">
    <source>
        <dbReference type="PROSITE" id="PS50053"/>
    </source>
</evidence>
<dbReference type="AlphaFoldDB" id="A0A8J5JZY0"/>